<dbReference type="InterPro" id="IPR012340">
    <property type="entry name" value="NA-bd_OB-fold"/>
</dbReference>
<organism evidence="3 4">
    <name type="scientific">Paragonimus skrjabini miyazakii</name>
    <dbReference type="NCBI Taxonomy" id="59628"/>
    <lineage>
        <taxon>Eukaryota</taxon>
        <taxon>Metazoa</taxon>
        <taxon>Spiralia</taxon>
        <taxon>Lophotrochozoa</taxon>
        <taxon>Platyhelminthes</taxon>
        <taxon>Trematoda</taxon>
        <taxon>Digenea</taxon>
        <taxon>Plagiorchiida</taxon>
        <taxon>Troglotremata</taxon>
        <taxon>Troglotrematidae</taxon>
        <taxon>Paragonimus</taxon>
    </lineage>
</organism>
<dbReference type="GO" id="GO:0006364">
    <property type="term" value="P:rRNA processing"/>
    <property type="evidence" value="ECO:0007669"/>
    <property type="project" value="InterPro"/>
</dbReference>
<feature type="domain" description="S1 motif" evidence="2">
    <location>
        <begin position="74"/>
        <end position="143"/>
    </location>
</feature>
<dbReference type="Proteomes" id="UP000822476">
    <property type="component" value="Unassembled WGS sequence"/>
</dbReference>
<dbReference type="PANTHER" id="PTHR23270">
    <property type="entry name" value="PROGRAMMED CELL DEATH PROTEIN 11 PRE-RRNA PROCESSING PROTEIN RRP5"/>
    <property type="match status" value="1"/>
</dbReference>
<dbReference type="OrthoDB" id="412781at2759"/>
<dbReference type="InterPro" id="IPR003029">
    <property type="entry name" value="S1_domain"/>
</dbReference>
<name>A0A8S9Z8V7_9TREM</name>
<dbReference type="SUPFAM" id="SSF50249">
    <property type="entry name" value="Nucleic acid-binding proteins"/>
    <property type="match status" value="2"/>
</dbReference>
<keyword evidence="4" id="KW-1185">Reference proteome</keyword>
<dbReference type="Gene3D" id="1.25.40.10">
    <property type="entry name" value="Tetratricopeptide repeat domain"/>
    <property type="match status" value="1"/>
</dbReference>
<feature type="domain" description="S1 motif" evidence="2">
    <location>
        <begin position="415"/>
        <end position="488"/>
    </location>
</feature>
<proteinExistence type="predicted"/>
<dbReference type="EMBL" id="JTDE01000327">
    <property type="protein sequence ID" value="KAF7261581.1"/>
    <property type="molecule type" value="Genomic_DNA"/>
</dbReference>
<feature type="region of interest" description="Disordered" evidence="1">
    <location>
        <begin position="1085"/>
        <end position="1111"/>
    </location>
</feature>
<dbReference type="FunFam" id="2.40.50.140:FF:000103">
    <property type="entry name" value="protein RRP5 homolog"/>
    <property type="match status" value="1"/>
</dbReference>
<dbReference type="Pfam" id="PF23459">
    <property type="entry name" value="S1_RRP5"/>
    <property type="match status" value="1"/>
</dbReference>
<reference evidence="3" key="1">
    <citation type="submission" date="2019-07" db="EMBL/GenBank/DDBJ databases">
        <title>Annotation for the trematode Paragonimus miyazaki's.</title>
        <authorList>
            <person name="Choi Y.-J."/>
        </authorList>
    </citation>
    <scope>NUCLEOTIDE SEQUENCE</scope>
    <source>
        <strain evidence="3">Japan</strain>
    </source>
</reference>
<evidence type="ECO:0000259" key="2">
    <source>
        <dbReference type="PROSITE" id="PS50126"/>
    </source>
</evidence>
<dbReference type="SUPFAM" id="SSF48452">
    <property type="entry name" value="TPR-like"/>
    <property type="match status" value="1"/>
</dbReference>
<dbReference type="GO" id="GO:0003723">
    <property type="term" value="F:RNA binding"/>
    <property type="evidence" value="ECO:0007669"/>
    <property type="project" value="TreeGrafter"/>
</dbReference>
<dbReference type="InterPro" id="IPR011990">
    <property type="entry name" value="TPR-like_helical_dom_sf"/>
</dbReference>
<dbReference type="Gene3D" id="2.40.50.140">
    <property type="entry name" value="Nucleic acid-binding proteins"/>
    <property type="match status" value="2"/>
</dbReference>
<evidence type="ECO:0000313" key="4">
    <source>
        <dbReference type="Proteomes" id="UP000822476"/>
    </source>
</evidence>
<protein>
    <submittedName>
        <fullName evidence="3">rRNA biogenesis protein RRP5</fullName>
    </submittedName>
</protein>
<dbReference type="InterPro" id="IPR045209">
    <property type="entry name" value="Rrp5"/>
</dbReference>
<dbReference type="PANTHER" id="PTHR23270:SF10">
    <property type="entry name" value="PROTEIN RRP5 HOMOLOG"/>
    <property type="match status" value="1"/>
</dbReference>
<evidence type="ECO:0000313" key="3">
    <source>
        <dbReference type="EMBL" id="KAF7261581.1"/>
    </source>
</evidence>
<accession>A0A8S9Z8V7</accession>
<dbReference type="PROSITE" id="PS50126">
    <property type="entry name" value="S1"/>
    <property type="match status" value="2"/>
</dbReference>
<evidence type="ECO:0000256" key="1">
    <source>
        <dbReference type="SAM" id="MobiDB-lite"/>
    </source>
</evidence>
<comment type="caution">
    <text evidence="3">The sequence shown here is derived from an EMBL/GenBank/DDBJ whole genome shotgun (WGS) entry which is preliminary data.</text>
</comment>
<dbReference type="InterPro" id="IPR057302">
    <property type="entry name" value="Rrp5_S1"/>
</dbReference>
<dbReference type="GO" id="GO:0032040">
    <property type="term" value="C:small-subunit processome"/>
    <property type="evidence" value="ECO:0007669"/>
    <property type="project" value="TreeGrafter"/>
</dbReference>
<dbReference type="SMART" id="SM00316">
    <property type="entry name" value="S1"/>
    <property type="match status" value="2"/>
</dbReference>
<gene>
    <name evidence="3" type="ORF">EG68_01131</name>
</gene>
<sequence length="1539" mass="171500">MFIILREPFLIFVFQKGHVPAKLADDNLKSKFTIGQKVTCRVIDHDLLENVVIATMKKKLLQLPFLSIDELSPGDKLTAVVNRFTKTGIVVRVEDRLNGLIPYLHLADMPLKRPAEKFTRGEKISCRVLSLDHSANKLLLTAKRGLVESTCPLFGSKYMYDCLESRGAKETLFATFVVKVSERGLLLAGLQDLRAWLPRRETGLGPDDVLEATYFRGQVLRVRIIHRLDRSRSTDCHIEKENAARSEFLVSLKLKSTSEPSESAKYVNTFIRFVPIRIISVFQAKVSKVQQTGLIVDLYSTESSDSTPSPTVGSAFLGFDQLSDSETNQVLFAQCMHNVKSGSWLDFDRAPRSVVVINKAANTLIVSARPTLLQSARTRQQQLQQQSTAHTEPLDSNHVDEHIGFVGDFLDLRVGSQWFAWVLNHVDYGIFVQFPVGIRGLAPTRLLSDNVAPKHVNWTELFPTGATVIAKVVELAPSEKRRCLVSLRMMDTYLAEEHYVDLAIRSLNTWLMELDWIARKRGSFSGFQIGDQVEFRVTSVDTVLAVGEANKARFSNSTLKNVQWTTAVAYLCNAEGVQCTPDTKYEGIVCFVDHMESRLEVALSTWILNAVKNRKENTASALKPGQKISSVTMALRPRDMAVVALRGHAAGCFGIVPARRTFNDVLGGNAWALGQRNRVTVRQAFERGGTASVLHLCTLSIYDPIVAPVVLPGQVESATSISSNVSSQLASTASSFDLVPGAQISGLRLNRVVGKIAFFQLPNSTTQNVFCHLINVAQTAKEVRAFQLRPPPSGTVMQSTATVLRSAAENQRNTSRSRGVLQSHLAEVSFLAKPHVEVGDLVCAQLIRMHQDSWSVYLPGGDRAHLHVTGMLHSKLPKPITLKVGDQSVVHHSKDLGTGLKINRFITCRIIDRVDNVYSEDDPHRLSSLFYVSTKPEIVRGGVEFWNKRKPVFGVPTDGFIKIRSPAGLLVSLTHTDDMLVPFSPELQGRIRTAELRFRVGDHLCVRPVRMIDDRLVGELVLADENRTEQDIPSSDVLTEATSELLKYVTEKISKKQKYLELRRVHAPGRELKFVDHCSNTCDPLVGTKRPKDNLDESSPLPKRKKLPDTNALTKSVASDPLSSSIEGELKRLREQCEVTATTDITPSEEETTCDKEGQSDLSTAIDITSWDIAEPELISRYAKFMLPANFESTDEFMEQDSIMITQDDDDTTGSVAFDTSKASLATSEWKLRETELRNAMLAALTSEQHCLPKGHLRPTTTEEFELAVRNAPASAACWTAYMTHVLSSDRCGQRDLVEARAIAERGLRAITSSGGLDCTEQDAQHARLLSFLLVMEAKELERCNQRQSQLSTICGSDPVLEMGEQANRLSNVLTRLVNLNQAPFIRRAIDTLTDIGQFDRAEELARKLIKSNPGDMDRWLSLIKVRFRAGRLAAAREAQRNGACILRAVHLPRFLISSARLEFEFGDADRAISLFREQLSAHPKQRVIYEEFIKLLLLAGKSNEAKQLLEKAKESLKSRDCERLRALFTKQTALKTSN</sequence>